<dbReference type="InterPro" id="IPR002579">
    <property type="entry name" value="Met_Sox_Rdtase_MsrB_dom"/>
</dbReference>
<name>A0ABU2WGF7_9GAMM</name>
<evidence type="ECO:0000256" key="3">
    <source>
        <dbReference type="ARBA" id="ARBA00048488"/>
    </source>
</evidence>
<sequence>MTPIDKPKAEWKQLLEPERYEVLFKEATERAGTSPLNKEKRDGTFICAACYLPLFDARFKFESGTGWPSFYDTLPDAVDTKRDFRLVWPRTEYHCARCGGHQGHVFEDGPKPTGLRYCNNGLALQFVPDGETLPDLRS</sequence>
<dbReference type="Gene3D" id="2.170.150.20">
    <property type="entry name" value="Peptide methionine sulfoxide reductase"/>
    <property type="match status" value="1"/>
</dbReference>
<dbReference type="InterPro" id="IPR028427">
    <property type="entry name" value="Met_Sox_Rdtase_MsrB"/>
</dbReference>
<evidence type="ECO:0000259" key="4">
    <source>
        <dbReference type="PROSITE" id="PS51790"/>
    </source>
</evidence>
<reference evidence="5 6" key="1">
    <citation type="submission" date="2023-09" db="EMBL/GenBank/DDBJ databases">
        <authorList>
            <person name="Rey-Velasco X."/>
        </authorList>
    </citation>
    <scope>NUCLEOTIDE SEQUENCE [LARGE SCALE GENOMIC DNA]</scope>
    <source>
        <strain evidence="5 6">W345</strain>
    </source>
</reference>
<evidence type="ECO:0000256" key="2">
    <source>
        <dbReference type="ARBA" id="ARBA00023002"/>
    </source>
</evidence>
<evidence type="ECO:0000313" key="5">
    <source>
        <dbReference type="EMBL" id="MDT0496957.1"/>
    </source>
</evidence>
<comment type="caution">
    <text evidence="5">The sequence shown here is derived from an EMBL/GenBank/DDBJ whole genome shotgun (WGS) entry which is preliminary data.</text>
</comment>
<evidence type="ECO:0000313" key="6">
    <source>
        <dbReference type="Proteomes" id="UP001254608"/>
    </source>
</evidence>
<dbReference type="NCBIfam" id="TIGR00357">
    <property type="entry name" value="peptide-methionine (R)-S-oxide reductase MsrB"/>
    <property type="match status" value="1"/>
</dbReference>
<evidence type="ECO:0000256" key="1">
    <source>
        <dbReference type="ARBA" id="ARBA00012499"/>
    </source>
</evidence>
<dbReference type="GO" id="GO:0033743">
    <property type="term" value="F:peptide-methionine (R)-S-oxide reductase activity"/>
    <property type="evidence" value="ECO:0007669"/>
    <property type="project" value="UniProtKB-EC"/>
</dbReference>
<keyword evidence="2 5" id="KW-0560">Oxidoreductase</keyword>
<keyword evidence="6" id="KW-1185">Reference proteome</keyword>
<proteinExistence type="predicted"/>
<protein>
    <recommendedName>
        <fullName evidence="1">peptide-methionine (R)-S-oxide reductase</fullName>
        <ecNumber evidence="1">1.8.4.12</ecNumber>
    </recommendedName>
</protein>
<dbReference type="EC" id="1.8.4.12" evidence="1"/>
<dbReference type="InterPro" id="IPR011057">
    <property type="entry name" value="Mss4-like_sf"/>
</dbReference>
<dbReference type="PANTHER" id="PTHR10173:SF57">
    <property type="entry name" value="PEPTIDE-METHIONINE (R)-S-OXIDE REDUCTASE"/>
    <property type="match status" value="1"/>
</dbReference>
<dbReference type="Pfam" id="PF01641">
    <property type="entry name" value="SelR"/>
    <property type="match status" value="1"/>
</dbReference>
<organism evidence="5 6">
    <name type="scientific">Banduia mediterranea</name>
    <dbReference type="NCBI Taxonomy" id="3075609"/>
    <lineage>
        <taxon>Bacteria</taxon>
        <taxon>Pseudomonadati</taxon>
        <taxon>Pseudomonadota</taxon>
        <taxon>Gammaproteobacteria</taxon>
        <taxon>Nevskiales</taxon>
        <taxon>Algiphilaceae</taxon>
        <taxon>Banduia</taxon>
    </lineage>
</organism>
<accession>A0ABU2WGF7</accession>
<feature type="domain" description="MsrB" evidence="4">
    <location>
        <begin position="8"/>
        <end position="129"/>
    </location>
</feature>
<comment type="catalytic activity">
    <reaction evidence="3">
        <text>L-methionyl-[protein] + [thioredoxin]-disulfide + H2O = L-methionyl-(R)-S-oxide-[protein] + [thioredoxin]-dithiol</text>
        <dbReference type="Rhea" id="RHEA:24164"/>
        <dbReference type="Rhea" id="RHEA-COMP:10698"/>
        <dbReference type="Rhea" id="RHEA-COMP:10700"/>
        <dbReference type="Rhea" id="RHEA-COMP:12313"/>
        <dbReference type="Rhea" id="RHEA-COMP:12314"/>
        <dbReference type="ChEBI" id="CHEBI:15377"/>
        <dbReference type="ChEBI" id="CHEBI:16044"/>
        <dbReference type="ChEBI" id="CHEBI:29950"/>
        <dbReference type="ChEBI" id="CHEBI:45764"/>
        <dbReference type="ChEBI" id="CHEBI:50058"/>
        <dbReference type="EC" id="1.8.4.12"/>
    </reaction>
</comment>
<dbReference type="SUPFAM" id="SSF51316">
    <property type="entry name" value="Mss4-like"/>
    <property type="match status" value="1"/>
</dbReference>
<dbReference type="PROSITE" id="PS51790">
    <property type="entry name" value="MSRB"/>
    <property type="match status" value="1"/>
</dbReference>
<gene>
    <name evidence="5" type="primary">msrB</name>
    <name evidence="5" type="ORF">RM530_06200</name>
</gene>
<dbReference type="EMBL" id="JAVRIC010000006">
    <property type="protein sequence ID" value="MDT0496957.1"/>
    <property type="molecule type" value="Genomic_DNA"/>
</dbReference>
<dbReference type="Proteomes" id="UP001254608">
    <property type="component" value="Unassembled WGS sequence"/>
</dbReference>
<dbReference type="PANTHER" id="PTHR10173">
    <property type="entry name" value="METHIONINE SULFOXIDE REDUCTASE"/>
    <property type="match status" value="1"/>
</dbReference>